<keyword evidence="3" id="KW-1185">Reference proteome</keyword>
<organism evidence="2 3">
    <name type="scientific">Stylosanthes scabra</name>
    <dbReference type="NCBI Taxonomy" id="79078"/>
    <lineage>
        <taxon>Eukaryota</taxon>
        <taxon>Viridiplantae</taxon>
        <taxon>Streptophyta</taxon>
        <taxon>Embryophyta</taxon>
        <taxon>Tracheophyta</taxon>
        <taxon>Spermatophyta</taxon>
        <taxon>Magnoliopsida</taxon>
        <taxon>eudicotyledons</taxon>
        <taxon>Gunneridae</taxon>
        <taxon>Pentapetalae</taxon>
        <taxon>rosids</taxon>
        <taxon>fabids</taxon>
        <taxon>Fabales</taxon>
        <taxon>Fabaceae</taxon>
        <taxon>Papilionoideae</taxon>
        <taxon>50 kb inversion clade</taxon>
        <taxon>dalbergioids sensu lato</taxon>
        <taxon>Dalbergieae</taxon>
        <taxon>Pterocarpus clade</taxon>
        <taxon>Stylosanthes</taxon>
    </lineage>
</organism>
<gene>
    <name evidence="2" type="ORF">PIB30_068269</name>
</gene>
<accession>A0ABU6YLR2</accession>
<evidence type="ECO:0000256" key="1">
    <source>
        <dbReference type="SAM" id="MobiDB-lite"/>
    </source>
</evidence>
<dbReference type="Proteomes" id="UP001341840">
    <property type="component" value="Unassembled WGS sequence"/>
</dbReference>
<evidence type="ECO:0000313" key="2">
    <source>
        <dbReference type="EMBL" id="MED6210876.1"/>
    </source>
</evidence>
<sequence length="107" mass="12037">MTLSSTSNRVTIVPGSSRGPIPSLPNHTSRCRRCLPPERREGLAAAARMVEEEEEVAAVWMVVAVGQREKGIRISPWAPIGENYFAHLRAWRETRSENFEHQGEPRS</sequence>
<feature type="region of interest" description="Disordered" evidence="1">
    <location>
        <begin position="1"/>
        <end position="33"/>
    </location>
</feature>
<reference evidence="2 3" key="1">
    <citation type="journal article" date="2023" name="Plants (Basel)">
        <title>Bridging the Gap: Combining Genomics and Transcriptomics Approaches to Understand Stylosanthes scabra, an Orphan Legume from the Brazilian Caatinga.</title>
        <authorList>
            <person name="Ferreira-Neto J.R.C."/>
            <person name="da Silva M.D."/>
            <person name="Binneck E."/>
            <person name="de Melo N.F."/>
            <person name="da Silva R.H."/>
            <person name="de Melo A.L.T.M."/>
            <person name="Pandolfi V."/>
            <person name="Bustamante F.O."/>
            <person name="Brasileiro-Vidal A.C."/>
            <person name="Benko-Iseppon A.M."/>
        </authorList>
    </citation>
    <scope>NUCLEOTIDE SEQUENCE [LARGE SCALE GENOMIC DNA]</scope>
    <source>
        <tissue evidence="2">Leaves</tissue>
    </source>
</reference>
<feature type="compositionally biased region" description="Polar residues" evidence="1">
    <location>
        <begin position="1"/>
        <end position="10"/>
    </location>
</feature>
<evidence type="ECO:0000313" key="3">
    <source>
        <dbReference type="Proteomes" id="UP001341840"/>
    </source>
</evidence>
<comment type="caution">
    <text evidence="2">The sequence shown here is derived from an EMBL/GenBank/DDBJ whole genome shotgun (WGS) entry which is preliminary data.</text>
</comment>
<protein>
    <submittedName>
        <fullName evidence="2">Uncharacterized protein</fullName>
    </submittedName>
</protein>
<name>A0ABU6YLR2_9FABA</name>
<dbReference type="EMBL" id="JASCZI010242384">
    <property type="protein sequence ID" value="MED6210876.1"/>
    <property type="molecule type" value="Genomic_DNA"/>
</dbReference>
<proteinExistence type="predicted"/>